<dbReference type="InterPro" id="IPR003688">
    <property type="entry name" value="TraG/VirD4"/>
</dbReference>
<evidence type="ECO:0000256" key="3">
    <source>
        <dbReference type="ARBA" id="ARBA00022475"/>
    </source>
</evidence>
<accession>A0A5C8NXM7</accession>
<protein>
    <submittedName>
        <fullName evidence="7">Type IV secretory system conjugative DNA transfer family protein</fullName>
    </submittedName>
</protein>
<comment type="caution">
    <text evidence="7">The sequence shown here is derived from an EMBL/GenBank/DDBJ whole genome shotgun (WGS) entry which is preliminary data.</text>
</comment>
<sequence length="487" mass="52444">MPFVSASQLRLPDSVPEPGLLVGWSLESRHPRRPIGFTYGHPFRSPATGYLDPILLGGDGHLMTIAPTGAGKGTGCIVPALLRYPGPVIVIDPKGENVAITARRRRELGQRVVVIDPMGITDQPADTLNPLDAIDIAQANAVDEVAVLAQALNDTGGDERNRYWSSRGMHLAIGAILQVLVEAHADSRAGNLMAARDMINAAAADPSAMAGRMLESAHPEVRRIARMLNIAAAETLGGIISFAQEMVDFLRGDLVQASVARTSFDLDEVTRGDPLSIYLVLPPHMLESHARLLRLWLGALIACFTRRRARPPMSTLFVLDEAAQLGELPQLRQAVTLLRGYGLQTWSFWQDASQLQLLYPRDWKTMVNNCRVLQCFGALNQVAADGMSALTGFADGAAVLDLAPDEMVLQLAGDEAVVARLPNYLGDPAFAGMFDANPYHDRSRAVLPAKAAPQRMYTRPADSGGYRPAIGSVAPDDLLLASLVGES</sequence>
<keyword evidence="3" id="KW-1003">Cell membrane</keyword>
<comment type="subcellular location">
    <subcellularLocation>
        <location evidence="1">Cell membrane</location>
        <topology evidence="1">Multi-pass membrane protein</topology>
    </subcellularLocation>
</comment>
<keyword evidence="4" id="KW-0812">Transmembrane</keyword>
<dbReference type="AlphaFoldDB" id="A0A5C8NXM7"/>
<proteinExistence type="inferred from homology"/>
<evidence type="ECO:0000256" key="4">
    <source>
        <dbReference type="ARBA" id="ARBA00022692"/>
    </source>
</evidence>
<dbReference type="InterPro" id="IPR027417">
    <property type="entry name" value="P-loop_NTPase"/>
</dbReference>
<comment type="similarity">
    <text evidence="2">Belongs to the VirD4/TraG family.</text>
</comment>
<dbReference type="PANTHER" id="PTHR37937">
    <property type="entry name" value="CONJUGATIVE TRANSFER: DNA TRANSPORT"/>
    <property type="match status" value="1"/>
</dbReference>
<dbReference type="EMBL" id="VDUY01000003">
    <property type="protein sequence ID" value="TXL66049.1"/>
    <property type="molecule type" value="Genomic_DNA"/>
</dbReference>
<evidence type="ECO:0000256" key="2">
    <source>
        <dbReference type="ARBA" id="ARBA00008806"/>
    </source>
</evidence>
<evidence type="ECO:0000256" key="6">
    <source>
        <dbReference type="ARBA" id="ARBA00023136"/>
    </source>
</evidence>
<dbReference type="OrthoDB" id="9759295at2"/>
<name>A0A5C8NXM7_9BURK</name>
<dbReference type="InterPro" id="IPR051539">
    <property type="entry name" value="T4SS-coupling_protein"/>
</dbReference>
<evidence type="ECO:0000313" key="7">
    <source>
        <dbReference type="EMBL" id="TXL66049.1"/>
    </source>
</evidence>
<dbReference type="RefSeq" id="WP_147703963.1">
    <property type="nucleotide sequence ID" value="NZ_VDUY01000003.1"/>
</dbReference>
<evidence type="ECO:0000313" key="8">
    <source>
        <dbReference type="Proteomes" id="UP000321548"/>
    </source>
</evidence>
<dbReference type="GO" id="GO:0005886">
    <property type="term" value="C:plasma membrane"/>
    <property type="evidence" value="ECO:0007669"/>
    <property type="project" value="UniProtKB-SubCell"/>
</dbReference>
<keyword evidence="6" id="KW-0472">Membrane</keyword>
<dbReference type="Proteomes" id="UP000321548">
    <property type="component" value="Unassembled WGS sequence"/>
</dbReference>
<organism evidence="7 8">
    <name type="scientific">Zeimonas arvi</name>
    <dbReference type="NCBI Taxonomy" id="2498847"/>
    <lineage>
        <taxon>Bacteria</taxon>
        <taxon>Pseudomonadati</taxon>
        <taxon>Pseudomonadota</taxon>
        <taxon>Betaproteobacteria</taxon>
        <taxon>Burkholderiales</taxon>
        <taxon>Burkholderiaceae</taxon>
        <taxon>Zeimonas</taxon>
    </lineage>
</organism>
<dbReference type="SUPFAM" id="SSF52540">
    <property type="entry name" value="P-loop containing nucleoside triphosphate hydrolases"/>
    <property type="match status" value="1"/>
</dbReference>
<gene>
    <name evidence="7" type="ORF">FHP08_08205</name>
</gene>
<reference evidence="7 8" key="1">
    <citation type="submission" date="2019-06" db="EMBL/GenBank/DDBJ databases">
        <title>Quisquiliibacterium sp. nov., isolated from a maize field.</title>
        <authorList>
            <person name="Lin S.-Y."/>
            <person name="Tsai C.-F."/>
            <person name="Young C.-C."/>
        </authorList>
    </citation>
    <scope>NUCLEOTIDE SEQUENCE [LARGE SCALE GENOMIC DNA]</scope>
    <source>
        <strain evidence="7 8">CC-CFT501</strain>
    </source>
</reference>
<dbReference type="Pfam" id="PF02534">
    <property type="entry name" value="T4SS-DNA_transf"/>
    <property type="match status" value="1"/>
</dbReference>
<evidence type="ECO:0000256" key="1">
    <source>
        <dbReference type="ARBA" id="ARBA00004651"/>
    </source>
</evidence>
<keyword evidence="8" id="KW-1185">Reference proteome</keyword>
<dbReference type="Gene3D" id="3.40.50.300">
    <property type="entry name" value="P-loop containing nucleotide triphosphate hydrolases"/>
    <property type="match status" value="1"/>
</dbReference>
<dbReference type="PANTHER" id="PTHR37937:SF1">
    <property type="entry name" value="CONJUGATIVE TRANSFER: DNA TRANSPORT"/>
    <property type="match status" value="1"/>
</dbReference>
<keyword evidence="5" id="KW-1133">Transmembrane helix</keyword>
<evidence type="ECO:0000256" key="5">
    <source>
        <dbReference type="ARBA" id="ARBA00022989"/>
    </source>
</evidence>
<dbReference type="CDD" id="cd01127">
    <property type="entry name" value="TrwB_TraG_TraD_VirD4"/>
    <property type="match status" value="2"/>
</dbReference>